<keyword evidence="2" id="KW-1185">Reference proteome</keyword>
<dbReference type="OrthoDB" id="3237970at2759"/>
<accession>A0A9P6EMB6</accession>
<dbReference type="AlphaFoldDB" id="A0A9P6EMB6"/>
<dbReference type="Proteomes" id="UP000807306">
    <property type="component" value="Unassembled WGS sequence"/>
</dbReference>
<dbReference type="EMBL" id="MU157834">
    <property type="protein sequence ID" value="KAF9531756.1"/>
    <property type="molecule type" value="Genomic_DNA"/>
</dbReference>
<protein>
    <submittedName>
        <fullName evidence="1">Uncharacterized protein</fullName>
    </submittedName>
</protein>
<name>A0A9P6EMB6_9AGAR</name>
<evidence type="ECO:0000313" key="1">
    <source>
        <dbReference type="EMBL" id="KAF9531756.1"/>
    </source>
</evidence>
<reference evidence="1" key="1">
    <citation type="submission" date="2020-11" db="EMBL/GenBank/DDBJ databases">
        <authorList>
            <consortium name="DOE Joint Genome Institute"/>
            <person name="Ahrendt S."/>
            <person name="Riley R."/>
            <person name="Andreopoulos W."/>
            <person name="Labutti K."/>
            <person name="Pangilinan J."/>
            <person name="Ruiz-Duenas F.J."/>
            <person name="Barrasa J.M."/>
            <person name="Sanchez-Garcia M."/>
            <person name="Camarero S."/>
            <person name="Miyauchi S."/>
            <person name="Serrano A."/>
            <person name="Linde D."/>
            <person name="Babiker R."/>
            <person name="Drula E."/>
            <person name="Ayuso-Fernandez I."/>
            <person name="Pacheco R."/>
            <person name="Padilla G."/>
            <person name="Ferreira P."/>
            <person name="Barriuso J."/>
            <person name="Kellner H."/>
            <person name="Castanera R."/>
            <person name="Alfaro M."/>
            <person name="Ramirez L."/>
            <person name="Pisabarro A.G."/>
            <person name="Kuo A."/>
            <person name="Tritt A."/>
            <person name="Lipzen A."/>
            <person name="He G."/>
            <person name="Yan M."/>
            <person name="Ng V."/>
            <person name="Cullen D."/>
            <person name="Martin F."/>
            <person name="Rosso M.-N."/>
            <person name="Henrissat B."/>
            <person name="Hibbett D."/>
            <person name="Martinez A.T."/>
            <person name="Grigoriev I.V."/>
        </authorList>
    </citation>
    <scope>NUCLEOTIDE SEQUENCE</scope>
    <source>
        <strain evidence="1">CBS 506.95</strain>
    </source>
</reference>
<proteinExistence type="predicted"/>
<evidence type="ECO:0000313" key="2">
    <source>
        <dbReference type="Proteomes" id="UP000807306"/>
    </source>
</evidence>
<gene>
    <name evidence="1" type="ORF">CPB83DRAFT_84793</name>
</gene>
<sequence>MHATARRLVRVVPRNVLNVAEEQIYHRPRPQIEDIRQPTVIDMLEQKKVEAGAAWPTNIRIERQLTKDVFKDVVPDVRSLLKKMTKER</sequence>
<comment type="caution">
    <text evidence="1">The sequence shown here is derived from an EMBL/GenBank/DDBJ whole genome shotgun (WGS) entry which is preliminary data.</text>
</comment>
<organism evidence="1 2">
    <name type="scientific">Crepidotus variabilis</name>
    <dbReference type="NCBI Taxonomy" id="179855"/>
    <lineage>
        <taxon>Eukaryota</taxon>
        <taxon>Fungi</taxon>
        <taxon>Dikarya</taxon>
        <taxon>Basidiomycota</taxon>
        <taxon>Agaricomycotina</taxon>
        <taxon>Agaricomycetes</taxon>
        <taxon>Agaricomycetidae</taxon>
        <taxon>Agaricales</taxon>
        <taxon>Agaricineae</taxon>
        <taxon>Crepidotaceae</taxon>
        <taxon>Crepidotus</taxon>
    </lineage>
</organism>